<dbReference type="EMBL" id="QPFP01000003">
    <property type="protein sequence ID" value="TEB38210.1"/>
    <property type="molecule type" value="Genomic_DNA"/>
</dbReference>
<dbReference type="PROSITE" id="PS50048">
    <property type="entry name" value="ZN2_CY6_FUNGAL_2"/>
    <property type="match status" value="1"/>
</dbReference>
<dbReference type="Proteomes" id="UP000298030">
    <property type="component" value="Unassembled WGS sequence"/>
</dbReference>
<dbReference type="STRING" id="71717.A0A4Y7TVK0"/>
<feature type="region of interest" description="Disordered" evidence="5">
    <location>
        <begin position="355"/>
        <end position="398"/>
    </location>
</feature>
<evidence type="ECO:0000259" key="6">
    <source>
        <dbReference type="PROSITE" id="PS50048"/>
    </source>
</evidence>
<feature type="compositionally biased region" description="Polar residues" evidence="5">
    <location>
        <begin position="186"/>
        <end position="197"/>
    </location>
</feature>
<dbReference type="SUPFAM" id="SSF57701">
    <property type="entry name" value="Zn2/Cys6 DNA-binding domain"/>
    <property type="match status" value="1"/>
</dbReference>
<dbReference type="InterPro" id="IPR036864">
    <property type="entry name" value="Zn2-C6_fun-type_DNA-bd_sf"/>
</dbReference>
<dbReference type="GO" id="GO:0005634">
    <property type="term" value="C:nucleus"/>
    <property type="evidence" value="ECO:0007669"/>
    <property type="project" value="TreeGrafter"/>
</dbReference>
<organism evidence="7 8">
    <name type="scientific">Coprinellus micaceus</name>
    <name type="common">Glistening ink-cap mushroom</name>
    <name type="synonym">Coprinus micaceus</name>
    <dbReference type="NCBI Taxonomy" id="71717"/>
    <lineage>
        <taxon>Eukaryota</taxon>
        <taxon>Fungi</taxon>
        <taxon>Dikarya</taxon>
        <taxon>Basidiomycota</taxon>
        <taxon>Agaricomycotina</taxon>
        <taxon>Agaricomycetes</taxon>
        <taxon>Agaricomycetidae</taxon>
        <taxon>Agaricales</taxon>
        <taxon>Agaricineae</taxon>
        <taxon>Psathyrellaceae</taxon>
        <taxon>Coprinellus</taxon>
    </lineage>
</organism>
<dbReference type="GO" id="GO:0008270">
    <property type="term" value="F:zinc ion binding"/>
    <property type="evidence" value="ECO:0007669"/>
    <property type="project" value="InterPro"/>
</dbReference>
<dbReference type="InterPro" id="IPR050675">
    <property type="entry name" value="OAF3"/>
</dbReference>
<name>A0A4Y7TVK0_COPMI</name>
<evidence type="ECO:0000256" key="2">
    <source>
        <dbReference type="ARBA" id="ARBA00023125"/>
    </source>
</evidence>
<reference evidence="7 8" key="1">
    <citation type="journal article" date="2019" name="Nat. Ecol. Evol.">
        <title>Megaphylogeny resolves global patterns of mushroom evolution.</title>
        <authorList>
            <person name="Varga T."/>
            <person name="Krizsan K."/>
            <person name="Foldi C."/>
            <person name="Dima B."/>
            <person name="Sanchez-Garcia M."/>
            <person name="Sanchez-Ramirez S."/>
            <person name="Szollosi G.J."/>
            <person name="Szarkandi J.G."/>
            <person name="Papp V."/>
            <person name="Albert L."/>
            <person name="Andreopoulos W."/>
            <person name="Angelini C."/>
            <person name="Antonin V."/>
            <person name="Barry K.W."/>
            <person name="Bougher N.L."/>
            <person name="Buchanan P."/>
            <person name="Buyck B."/>
            <person name="Bense V."/>
            <person name="Catcheside P."/>
            <person name="Chovatia M."/>
            <person name="Cooper J."/>
            <person name="Damon W."/>
            <person name="Desjardin D."/>
            <person name="Finy P."/>
            <person name="Geml J."/>
            <person name="Haridas S."/>
            <person name="Hughes K."/>
            <person name="Justo A."/>
            <person name="Karasinski D."/>
            <person name="Kautmanova I."/>
            <person name="Kiss B."/>
            <person name="Kocsube S."/>
            <person name="Kotiranta H."/>
            <person name="LaButti K.M."/>
            <person name="Lechner B.E."/>
            <person name="Liimatainen K."/>
            <person name="Lipzen A."/>
            <person name="Lukacs Z."/>
            <person name="Mihaltcheva S."/>
            <person name="Morgado L.N."/>
            <person name="Niskanen T."/>
            <person name="Noordeloos M.E."/>
            <person name="Ohm R.A."/>
            <person name="Ortiz-Santana B."/>
            <person name="Ovrebo C."/>
            <person name="Racz N."/>
            <person name="Riley R."/>
            <person name="Savchenko A."/>
            <person name="Shiryaev A."/>
            <person name="Soop K."/>
            <person name="Spirin V."/>
            <person name="Szebenyi C."/>
            <person name="Tomsovsky M."/>
            <person name="Tulloss R.E."/>
            <person name="Uehling J."/>
            <person name="Grigoriev I.V."/>
            <person name="Vagvolgyi C."/>
            <person name="Papp T."/>
            <person name="Martin F.M."/>
            <person name="Miettinen O."/>
            <person name="Hibbett D.S."/>
            <person name="Nagy L.G."/>
        </authorList>
    </citation>
    <scope>NUCLEOTIDE SEQUENCE [LARGE SCALE GENOMIC DNA]</scope>
    <source>
        <strain evidence="7 8">FP101781</strain>
    </source>
</reference>
<evidence type="ECO:0000256" key="1">
    <source>
        <dbReference type="ARBA" id="ARBA00023015"/>
    </source>
</evidence>
<keyword evidence="4" id="KW-0539">Nucleus</keyword>
<gene>
    <name evidence="7" type="ORF">FA13DRAFT_1725858</name>
</gene>
<feature type="compositionally biased region" description="Low complexity" evidence="5">
    <location>
        <begin position="214"/>
        <end position="228"/>
    </location>
</feature>
<dbReference type="GO" id="GO:0000981">
    <property type="term" value="F:DNA-binding transcription factor activity, RNA polymerase II-specific"/>
    <property type="evidence" value="ECO:0007669"/>
    <property type="project" value="InterPro"/>
</dbReference>
<feature type="region of interest" description="Disordered" evidence="5">
    <location>
        <begin position="1"/>
        <end position="46"/>
    </location>
</feature>
<dbReference type="PANTHER" id="PTHR31069:SF12">
    <property type="entry name" value="TRANSCRIPTION FACTOR DOMAIN-CONTAINING PROTEIN"/>
    <property type="match status" value="1"/>
</dbReference>
<comment type="caution">
    <text evidence="7">The sequence shown here is derived from an EMBL/GenBank/DDBJ whole genome shotgun (WGS) entry which is preliminary data.</text>
</comment>
<evidence type="ECO:0000313" key="8">
    <source>
        <dbReference type="Proteomes" id="UP000298030"/>
    </source>
</evidence>
<dbReference type="SMART" id="SM00066">
    <property type="entry name" value="GAL4"/>
    <property type="match status" value="1"/>
</dbReference>
<dbReference type="GO" id="GO:0000978">
    <property type="term" value="F:RNA polymerase II cis-regulatory region sequence-specific DNA binding"/>
    <property type="evidence" value="ECO:0007669"/>
    <property type="project" value="TreeGrafter"/>
</dbReference>
<dbReference type="GO" id="GO:0045944">
    <property type="term" value="P:positive regulation of transcription by RNA polymerase II"/>
    <property type="evidence" value="ECO:0007669"/>
    <property type="project" value="TreeGrafter"/>
</dbReference>
<evidence type="ECO:0000256" key="4">
    <source>
        <dbReference type="ARBA" id="ARBA00023242"/>
    </source>
</evidence>
<keyword evidence="8" id="KW-1185">Reference proteome</keyword>
<accession>A0A4Y7TVK0</accession>
<feature type="region of interest" description="Disordered" evidence="5">
    <location>
        <begin position="143"/>
        <end position="228"/>
    </location>
</feature>
<dbReference type="PANTHER" id="PTHR31069">
    <property type="entry name" value="OLEATE-ACTIVATED TRANSCRIPTION FACTOR 1-RELATED"/>
    <property type="match status" value="1"/>
</dbReference>
<keyword evidence="1" id="KW-0805">Transcription regulation</keyword>
<feature type="compositionally biased region" description="Low complexity" evidence="5">
    <location>
        <begin position="147"/>
        <end position="167"/>
    </location>
</feature>
<evidence type="ECO:0000256" key="3">
    <source>
        <dbReference type="ARBA" id="ARBA00023163"/>
    </source>
</evidence>
<proteinExistence type="predicted"/>
<dbReference type="Gene3D" id="4.10.240.10">
    <property type="entry name" value="Zn(2)-C6 fungal-type DNA-binding domain"/>
    <property type="match status" value="1"/>
</dbReference>
<sequence>MPAASDIPGATRKRRNDNDAQGSTVGEADPPTEGSGHRKKRRNRTTQSCLNCHTSKRMCDRRRPACSRCTQLGLTGLCVYEVDDPNQRADLQDETARLITRVAELEGVIREMKNKPNPRWAQGQSGGHLADVAPEMWIHRSHHRVQSDMSYSRSSRSSSPTSSGPMSEAGSNHGGSPYVQAVNHYPSPSSVQGSNVYPHTPVESLPHAQPPNFSHSTQSPSSSPLVSTPVDEYARQANTISSGEYDFANMLLSYQPNYSTQDEFGGSSKDSGDGYHHLAAQSDQTYCGCAEESPTYSVLLELSVRLRRAADLMSRNPTHICAGNCCSLHRQVSDLDSYLSSLLGGLTPAGHSLANDIPSALPPSNTQSGNAAYGQSYQQQAPLHSSHHVTPSNNSSVSPLIHTVQSWDLSGSRPPWDSPTRT</sequence>
<dbReference type="OrthoDB" id="2269373at2759"/>
<keyword evidence="3" id="KW-0804">Transcription</keyword>
<dbReference type="CDD" id="cd00067">
    <property type="entry name" value="GAL4"/>
    <property type="match status" value="1"/>
</dbReference>
<keyword evidence="2" id="KW-0238">DNA-binding</keyword>
<dbReference type="AlphaFoldDB" id="A0A4Y7TVK0"/>
<feature type="domain" description="Zn(2)-C6 fungal-type" evidence="6">
    <location>
        <begin position="48"/>
        <end position="80"/>
    </location>
</feature>
<dbReference type="InterPro" id="IPR001138">
    <property type="entry name" value="Zn2Cys6_DnaBD"/>
</dbReference>
<evidence type="ECO:0000256" key="5">
    <source>
        <dbReference type="SAM" id="MobiDB-lite"/>
    </source>
</evidence>
<protein>
    <recommendedName>
        <fullName evidence="6">Zn(2)-C6 fungal-type domain-containing protein</fullName>
    </recommendedName>
</protein>
<feature type="compositionally biased region" description="Polar residues" evidence="5">
    <location>
        <begin position="362"/>
        <end position="398"/>
    </location>
</feature>
<dbReference type="Pfam" id="PF00172">
    <property type="entry name" value="Zn_clus"/>
    <property type="match status" value="1"/>
</dbReference>
<dbReference type="PROSITE" id="PS00463">
    <property type="entry name" value="ZN2_CY6_FUNGAL_1"/>
    <property type="match status" value="1"/>
</dbReference>
<evidence type="ECO:0000313" key="7">
    <source>
        <dbReference type="EMBL" id="TEB38210.1"/>
    </source>
</evidence>